<name>A0A9Q0DEU2_9TELE</name>
<organism evidence="2 3">
    <name type="scientific">Muraenolepis orangiensis</name>
    <name type="common">Patagonian moray cod</name>
    <dbReference type="NCBI Taxonomy" id="630683"/>
    <lineage>
        <taxon>Eukaryota</taxon>
        <taxon>Metazoa</taxon>
        <taxon>Chordata</taxon>
        <taxon>Craniata</taxon>
        <taxon>Vertebrata</taxon>
        <taxon>Euteleostomi</taxon>
        <taxon>Actinopterygii</taxon>
        <taxon>Neopterygii</taxon>
        <taxon>Teleostei</taxon>
        <taxon>Neoteleostei</taxon>
        <taxon>Acanthomorphata</taxon>
        <taxon>Zeiogadaria</taxon>
        <taxon>Gadariae</taxon>
        <taxon>Gadiformes</taxon>
        <taxon>Muraenolepidoidei</taxon>
        <taxon>Muraenolepididae</taxon>
        <taxon>Muraenolepis</taxon>
    </lineage>
</organism>
<comment type="caution">
    <text evidence="2">The sequence shown here is derived from an EMBL/GenBank/DDBJ whole genome shotgun (WGS) entry which is preliminary data.</text>
</comment>
<dbReference type="OrthoDB" id="10487374at2759"/>
<dbReference type="EMBL" id="JANIIK010000117">
    <property type="protein sequence ID" value="KAJ3587114.1"/>
    <property type="molecule type" value="Genomic_DNA"/>
</dbReference>
<dbReference type="AlphaFoldDB" id="A0A9Q0DEU2"/>
<accession>A0A9Q0DEU2</accession>
<sequence length="170" mass="18660">MMDIKEDEGFLFQHQESVGHFIPIRRVQVSLSVPIRGVQVSHSVPIRGVQVSHSVPIRRVRSSWLDDRPANQRLVSERMLLCLQGCDSSMRVRVAPRALCPQGPLQDDYNSGPRMGAIAGIPSRNRDALDQGTDILAAAPQSIHQSGMGVAAVKGQGTRPHTLLGTWRRG</sequence>
<gene>
    <name evidence="2" type="ORF">NHX12_013504</name>
</gene>
<feature type="region of interest" description="Disordered" evidence="1">
    <location>
        <begin position="149"/>
        <end position="170"/>
    </location>
</feature>
<keyword evidence="3" id="KW-1185">Reference proteome</keyword>
<reference evidence="2" key="1">
    <citation type="submission" date="2022-07" db="EMBL/GenBank/DDBJ databases">
        <title>Chromosome-level genome of Muraenolepis orangiensis.</title>
        <authorList>
            <person name="Kim J."/>
        </authorList>
    </citation>
    <scope>NUCLEOTIDE SEQUENCE</scope>
    <source>
        <strain evidence="2">KU_S4_2022</strain>
        <tissue evidence="2">Muscle</tissue>
    </source>
</reference>
<evidence type="ECO:0000256" key="1">
    <source>
        <dbReference type="SAM" id="MobiDB-lite"/>
    </source>
</evidence>
<protein>
    <submittedName>
        <fullName evidence="2">Uncharacterized protein</fullName>
    </submittedName>
</protein>
<dbReference type="Proteomes" id="UP001148018">
    <property type="component" value="Unassembled WGS sequence"/>
</dbReference>
<proteinExistence type="predicted"/>
<evidence type="ECO:0000313" key="3">
    <source>
        <dbReference type="Proteomes" id="UP001148018"/>
    </source>
</evidence>
<evidence type="ECO:0000313" key="2">
    <source>
        <dbReference type="EMBL" id="KAJ3587114.1"/>
    </source>
</evidence>